<evidence type="ECO:0000313" key="3">
    <source>
        <dbReference type="Proteomes" id="UP000732377"/>
    </source>
</evidence>
<accession>A0A953I6P3</accession>
<protein>
    <submittedName>
        <fullName evidence="2">Uncharacterized protein</fullName>
    </submittedName>
</protein>
<feature type="region of interest" description="Disordered" evidence="1">
    <location>
        <begin position="28"/>
        <end position="110"/>
    </location>
</feature>
<proteinExistence type="predicted"/>
<dbReference type="EMBL" id="PIUK01000024">
    <property type="protein sequence ID" value="MBY6275428.1"/>
    <property type="molecule type" value="Genomic_DNA"/>
</dbReference>
<comment type="caution">
    <text evidence="2">The sequence shown here is derived from an EMBL/GenBank/DDBJ whole genome shotgun (WGS) entry which is preliminary data.</text>
</comment>
<dbReference type="Proteomes" id="UP000732377">
    <property type="component" value="Unassembled WGS sequence"/>
</dbReference>
<dbReference type="AlphaFoldDB" id="A0A953I6P3"/>
<organism evidence="2 3">
    <name type="scientific">Symbiobacterium thermophilum</name>
    <dbReference type="NCBI Taxonomy" id="2734"/>
    <lineage>
        <taxon>Bacteria</taxon>
        <taxon>Bacillati</taxon>
        <taxon>Bacillota</taxon>
        <taxon>Clostridia</taxon>
        <taxon>Eubacteriales</taxon>
        <taxon>Symbiobacteriaceae</taxon>
        <taxon>Symbiobacterium</taxon>
    </lineage>
</organism>
<evidence type="ECO:0000256" key="1">
    <source>
        <dbReference type="SAM" id="MobiDB-lite"/>
    </source>
</evidence>
<sequence>MARARERANAHQPMVTHGDVIVVRSWDGVSRPAGGGAVSDEGARALETLRVGPSDRGGAPDREATGSETVPAASADGAGEGGAPAGEAVSGGDPQSTPDADPPVPQYEFGTWRLVRYG</sequence>
<dbReference type="RefSeq" id="WP_273378286.1">
    <property type="nucleotide sequence ID" value="NZ_PIUK01000024.1"/>
</dbReference>
<evidence type="ECO:0000313" key="2">
    <source>
        <dbReference type="EMBL" id="MBY6275428.1"/>
    </source>
</evidence>
<name>A0A953I6P3_SYMTR</name>
<gene>
    <name evidence="2" type="ORF">CWE10_04285</name>
</gene>
<reference evidence="2" key="1">
    <citation type="submission" date="2017-11" db="EMBL/GenBank/DDBJ databases">
        <title>Three new genomes from thermophilic consortium.</title>
        <authorList>
            <person name="Quaggio R."/>
            <person name="Amgarten D."/>
            <person name="Setubal J.C."/>
        </authorList>
    </citation>
    <scope>NUCLEOTIDE SEQUENCE</scope>
    <source>
        <strain evidence="2">ZCTH01-B2</strain>
    </source>
</reference>